<evidence type="ECO:0000313" key="2">
    <source>
        <dbReference type="EMBL" id="CAF4394361.1"/>
    </source>
</evidence>
<keyword evidence="1" id="KW-0812">Transmembrane</keyword>
<dbReference type="Proteomes" id="UP000663873">
    <property type="component" value="Unassembled WGS sequence"/>
</dbReference>
<dbReference type="AlphaFoldDB" id="A0A820NMW7"/>
<dbReference type="SUPFAM" id="SSF57302">
    <property type="entry name" value="Snake toxin-like"/>
    <property type="match status" value="1"/>
</dbReference>
<name>A0A820NMW7_9BILA</name>
<comment type="caution">
    <text evidence="2">The sequence shown here is derived from an EMBL/GenBank/DDBJ whole genome shotgun (WGS) entry which is preliminary data.</text>
</comment>
<evidence type="ECO:0000256" key="1">
    <source>
        <dbReference type="SAM" id="Phobius"/>
    </source>
</evidence>
<reference evidence="2" key="1">
    <citation type="submission" date="2021-02" db="EMBL/GenBank/DDBJ databases">
        <authorList>
            <person name="Nowell W R."/>
        </authorList>
    </citation>
    <scope>NUCLEOTIDE SEQUENCE</scope>
</reference>
<keyword evidence="1" id="KW-0472">Membrane</keyword>
<dbReference type="EMBL" id="CAJOBP010003205">
    <property type="protein sequence ID" value="CAF4394361.1"/>
    <property type="molecule type" value="Genomic_DNA"/>
</dbReference>
<organism evidence="2 3">
    <name type="scientific">Rotaria socialis</name>
    <dbReference type="NCBI Taxonomy" id="392032"/>
    <lineage>
        <taxon>Eukaryota</taxon>
        <taxon>Metazoa</taxon>
        <taxon>Spiralia</taxon>
        <taxon>Gnathifera</taxon>
        <taxon>Rotifera</taxon>
        <taxon>Eurotatoria</taxon>
        <taxon>Bdelloidea</taxon>
        <taxon>Philodinida</taxon>
        <taxon>Philodinidae</taxon>
        <taxon>Rotaria</taxon>
    </lineage>
</organism>
<keyword evidence="1" id="KW-1133">Transmembrane helix</keyword>
<evidence type="ECO:0000313" key="3">
    <source>
        <dbReference type="Proteomes" id="UP000663873"/>
    </source>
</evidence>
<proteinExistence type="predicted"/>
<gene>
    <name evidence="2" type="ORF">UJA718_LOCUS18647</name>
</gene>
<accession>A0A820NMW7</accession>
<sequence length="141" mass="15698">MSTNHPKASYSLLGEYFHIILLIAITNMSNLHHFALVCMILFVLNRAADGLICYSCSGCSGEVNKNDTETKTVPNNQGYSCVKMWTPIYVKRDVMKYCIEGNVAGVGTWCCQTDYCNDATQIITTSCLWLSVGAFVLMKLF</sequence>
<dbReference type="InterPro" id="IPR045860">
    <property type="entry name" value="Snake_toxin-like_sf"/>
</dbReference>
<protein>
    <submittedName>
        <fullName evidence="2">Uncharacterized protein</fullName>
    </submittedName>
</protein>
<keyword evidence="3" id="KW-1185">Reference proteome</keyword>
<feature type="transmembrane region" description="Helical" evidence="1">
    <location>
        <begin position="16"/>
        <end position="44"/>
    </location>
</feature>